<name>A0A183F0A2_9BILA</name>
<dbReference type="InterPro" id="IPR017943">
    <property type="entry name" value="Bactericidal_perm-incr_a/b_dom"/>
</dbReference>
<dbReference type="PANTHER" id="PTHR10504">
    <property type="entry name" value="BACTERICIDAL PERMEABILITY-INCREASING BPI PROTEIN-RELATED"/>
    <property type="match status" value="1"/>
</dbReference>
<reference evidence="1" key="1">
    <citation type="submission" date="2016-06" db="UniProtKB">
        <authorList>
            <consortium name="WormBaseParasite"/>
        </authorList>
    </citation>
    <scope>IDENTIFICATION</scope>
</reference>
<organism evidence="1">
    <name type="scientific">Gongylonema pulchrum</name>
    <dbReference type="NCBI Taxonomy" id="637853"/>
    <lineage>
        <taxon>Eukaryota</taxon>
        <taxon>Metazoa</taxon>
        <taxon>Ecdysozoa</taxon>
        <taxon>Nematoda</taxon>
        <taxon>Chromadorea</taxon>
        <taxon>Rhabditida</taxon>
        <taxon>Spirurina</taxon>
        <taxon>Spiruromorpha</taxon>
        <taxon>Spiruroidea</taxon>
        <taxon>Gongylonematidae</taxon>
        <taxon>Gongylonema</taxon>
    </lineage>
</organism>
<dbReference type="Gene3D" id="3.15.20.10">
    <property type="entry name" value="Bactericidal permeability-increasing protein, domain 2"/>
    <property type="match status" value="1"/>
</dbReference>
<dbReference type="GO" id="GO:0005615">
    <property type="term" value="C:extracellular space"/>
    <property type="evidence" value="ECO:0007669"/>
    <property type="project" value="TreeGrafter"/>
</dbReference>
<dbReference type="AlphaFoldDB" id="A0A183F0A2"/>
<dbReference type="SUPFAM" id="SSF55394">
    <property type="entry name" value="Bactericidal permeability-increasing protein, BPI"/>
    <property type="match status" value="1"/>
</dbReference>
<dbReference type="WBParaSite" id="GPUH_0002667301-mRNA-1">
    <property type="protein sequence ID" value="GPUH_0002667301-mRNA-1"/>
    <property type="gene ID" value="GPUH_0002667301"/>
</dbReference>
<evidence type="ECO:0000313" key="1">
    <source>
        <dbReference type="WBParaSite" id="GPUH_0002667301-mRNA-1"/>
    </source>
</evidence>
<protein>
    <submittedName>
        <fullName evidence="1">RNA-dependent RNA polymerase</fullName>
    </submittedName>
</protein>
<accession>A0A183F0A2</accession>
<dbReference type="InterPro" id="IPR032942">
    <property type="entry name" value="BPI/LBP/Plunc"/>
</dbReference>
<dbReference type="GO" id="GO:0008289">
    <property type="term" value="F:lipid binding"/>
    <property type="evidence" value="ECO:0007669"/>
    <property type="project" value="InterPro"/>
</dbReference>
<proteinExistence type="predicted"/>
<dbReference type="PANTHER" id="PTHR10504:SF144">
    <property type="entry name" value="BPI1 DOMAIN-CONTAINING PROTEIN"/>
    <property type="match status" value="1"/>
</dbReference>
<sequence>LFQSLPESVIRVVRQAEAPRARRIHEQAHGSSEPTTTRILRRVTLPPNLVQPRLNARAVTTAKLLDPCADCYPSNESSPFDAISSLGKSIDMKKLTDLMLSLRLLKISATPNDFTIGLSGEFSPKGRGGTPFHPFPMQFPRTRSTGNRMAEVLISDYTINTLFYYMHK</sequence>